<dbReference type="InterPro" id="IPR049210">
    <property type="entry name" value="DUF6812"/>
</dbReference>
<reference evidence="1 2" key="1">
    <citation type="journal article" date="2015" name="Microbiome">
        <title>Genomic resolution of linkages in carbon, nitrogen, and sulfur cycling among widespread estuary sediment bacteria.</title>
        <authorList>
            <person name="Baker B.J."/>
            <person name="Lazar C.S."/>
            <person name="Teske A.P."/>
            <person name="Dick G.J."/>
        </authorList>
    </citation>
    <scope>NUCLEOTIDE SEQUENCE [LARGE SCALE GENOMIC DNA]</scope>
    <source>
        <strain evidence="1">DG_26</strain>
    </source>
</reference>
<gene>
    <name evidence="1" type="ORF">AMJ40_01780</name>
</gene>
<dbReference type="Pfam" id="PF20660">
    <property type="entry name" value="DUF6812"/>
    <property type="match status" value="1"/>
</dbReference>
<protein>
    <submittedName>
        <fullName evidence="1">Uncharacterized protein</fullName>
    </submittedName>
</protein>
<dbReference type="PATRIC" id="fig|1703771.3.peg.174"/>
<evidence type="ECO:0000313" key="1">
    <source>
        <dbReference type="EMBL" id="KPJ50793.1"/>
    </source>
</evidence>
<organism evidence="1 2">
    <name type="scientific">candidate division TA06 bacterium DG_26</name>
    <dbReference type="NCBI Taxonomy" id="1703771"/>
    <lineage>
        <taxon>Bacteria</taxon>
        <taxon>Bacteria division TA06</taxon>
    </lineage>
</organism>
<proteinExistence type="predicted"/>
<dbReference type="AlphaFoldDB" id="A0A0S7WLN9"/>
<sequence>MGKLRKYRRDCVGTGGEMKGSKEPIDVIIFSTVPHRIEGTVHLVRGTRLSDMLASTSQKTDFIPVTNCKIYNKDGKLVYSSEFLCINRRHVIMIFEHSI</sequence>
<evidence type="ECO:0000313" key="2">
    <source>
        <dbReference type="Proteomes" id="UP000051124"/>
    </source>
</evidence>
<name>A0A0S7WLN9_UNCT6</name>
<comment type="caution">
    <text evidence="1">The sequence shown here is derived from an EMBL/GenBank/DDBJ whole genome shotgun (WGS) entry which is preliminary data.</text>
</comment>
<accession>A0A0S7WLN9</accession>
<dbReference type="EMBL" id="LIZT01000012">
    <property type="protein sequence ID" value="KPJ50793.1"/>
    <property type="molecule type" value="Genomic_DNA"/>
</dbReference>
<dbReference type="Proteomes" id="UP000051124">
    <property type="component" value="Unassembled WGS sequence"/>
</dbReference>